<gene>
    <name evidence="1" type="ORF">EWE75_01705</name>
</gene>
<evidence type="ECO:0000313" key="1">
    <source>
        <dbReference type="EMBL" id="RZF66274.1"/>
    </source>
</evidence>
<proteinExistence type="predicted"/>
<protein>
    <recommendedName>
        <fullName evidence="3">DUF883 family protein</fullName>
    </recommendedName>
</protein>
<accession>A0A4Q6Y877</accession>
<evidence type="ECO:0008006" key="3">
    <source>
        <dbReference type="Google" id="ProtNLM"/>
    </source>
</evidence>
<reference evidence="1 2" key="1">
    <citation type="submission" date="2019-02" db="EMBL/GenBank/DDBJ databases">
        <authorList>
            <person name="Li Y."/>
        </authorList>
    </citation>
    <scope>NUCLEOTIDE SEQUENCE [LARGE SCALE GENOMIC DNA]</scope>
    <source>
        <strain evidence="1 2">3-7</strain>
    </source>
</reference>
<evidence type="ECO:0000313" key="2">
    <source>
        <dbReference type="Proteomes" id="UP000292085"/>
    </source>
</evidence>
<sequence>MLDTIETTLDSAKESANKALATAGEAARETARKTAEGIEANPLSVLVGGVALGVLAGALIPRGDRETKLLKPVGRKLTDTARGAVEAAKEAGKAELAGIGLSRAAASDTAGKLLITVLTALATAGVSAAKGAKDKE</sequence>
<comment type="caution">
    <text evidence="1">The sequence shown here is derived from an EMBL/GenBank/DDBJ whole genome shotgun (WGS) entry which is preliminary data.</text>
</comment>
<dbReference type="EMBL" id="SGIS01000002">
    <property type="protein sequence ID" value="RZF66274.1"/>
    <property type="molecule type" value="Genomic_DNA"/>
</dbReference>
<name>A0A4Q6Y877_9SPHN</name>
<dbReference type="Proteomes" id="UP000292085">
    <property type="component" value="Unassembled WGS sequence"/>
</dbReference>
<dbReference type="AlphaFoldDB" id="A0A4Q6Y877"/>
<keyword evidence="2" id="KW-1185">Reference proteome</keyword>
<organism evidence="1 2">
    <name type="scientific">Sphingomonas populi</name>
    <dbReference type="NCBI Taxonomy" id="2484750"/>
    <lineage>
        <taxon>Bacteria</taxon>
        <taxon>Pseudomonadati</taxon>
        <taxon>Pseudomonadota</taxon>
        <taxon>Alphaproteobacteria</taxon>
        <taxon>Sphingomonadales</taxon>
        <taxon>Sphingomonadaceae</taxon>
        <taxon>Sphingomonas</taxon>
    </lineage>
</organism>